<dbReference type="STRING" id="1123237.Salmuc_00100"/>
<evidence type="ECO:0000313" key="2">
    <source>
        <dbReference type="EMBL" id="EPX75446.1"/>
    </source>
</evidence>
<gene>
    <name evidence="2" type="ORF">Salmuc_00100</name>
</gene>
<dbReference type="AlphaFoldDB" id="S9Q2D4"/>
<protein>
    <submittedName>
        <fullName evidence="2">Uncharacterized protein</fullName>
    </submittedName>
</protein>
<keyword evidence="3" id="KW-1185">Reference proteome</keyword>
<dbReference type="Proteomes" id="UP000015347">
    <property type="component" value="Unassembled WGS sequence"/>
</dbReference>
<feature type="region of interest" description="Disordered" evidence="1">
    <location>
        <begin position="1"/>
        <end position="31"/>
    </location>
</feature>
<accession>S9Q2D4</accession>
<organism evidence="2 3">
    <name type="scientific">Salipiger mucosus DSM 16094</name>
    <dbReference type="NCBI Taxonomy" id="1123237"/>
    <lineage>
        <taxon>Bacteria</taxon>
        <taxon>Pseudomonadati</taxon>
        <taxon>Pseudomonadota</taxon>
        <taxon>Alphaproteobacteria</taxon>
        <taxon>Rhodobacterales</taxon>
        <taxon>Roseobacteraceae</taxon>
        <taxon>Salipiger</taxon>
    </lineage>
</organism>
<proteinExistence type="predicted"/>
<dbReference type="HOGENOM" id="CLU_3221823_0_0_5"/>
<name>S9Q2D4_9RHOB</name>
<reference evidence="3" key="1">
    <citation type="journal article" date="2014" name="Stand. Genomic Sci.">
        <title>Genome sequence of the exopolysaccharide-producing Salipiger mucosus type strain (DSM 16094(T)), a moderately halophilic member of the Roseobacter clade.</title>
        <authorList>
            <person name="Riedel T."/>
            <person name="Spring S."/>
            <person name="Fiebig A."/>
            <person name="Petersen J."/>
            <person name="Kyrpides N.C."/>
            <person name="Goker M."/>
            <person name="Klenk H.P."/>
        </authorList>
    </citation>
    <scope>NUCLEOTIDE SEQUENCE [LARGE SCALE GENOMIC DNA]</scope>
    <source>
        <strain evidence="3">DSM 16094</strain>
    </source>
</reference>
<comment type="caution">
    <text evidence="2">The sequence shown here is derived from an EMBL/GenBank/DDBJ whole genome shotgun (WGS) entry which is preliminary data.</text>
</comment>
<dbReference type="EMBL" id="APVH01000080">
    <property type="protein sequence ID" value="EPX75446.1"/>
    <property type="molecule type" value="Genomic_DNA"/>
</dbReference>
<sequence>MRTGAGPAALRALFPGPGKPPGTARPAPFTWRAPSRNIHGIAIA</sequence>
<evidence type="ECO:0000313" key="3">
    <source>
        <dbReference type="Proteomes" id="UP000015347"/>
    </source>
</evidence>
<evidence type="ECO:0000256" key="1">
    <source>
        <dbReference type="SAM" id="MobiDB-lite"/>
    </source>
</evidence>